<evidence type="ECO:0000313" key="1">
    <source>
        <dbReference type="EMBL" id="GAK61513.1"/>
    </source>
</evidence>
<accession>A0A081CAA8</accession>
<dbReference type="HOGENOM" id="CLU_2566871_0_0_0"/>
<dbReference type="AlphaFoldDB" id="A0A081CAA8"/>
<name>A0A081CAA8_VECG1</name>
<gene>
    <name evidence="1" type="ORF">U27_01414</name>
</gene>
<reference evidence="1 2" key="1">
    <citation type="journal article" date="2015" name="PeerJ">
        <title>First genomic representation of candidate bacterial phylum KSB3 points to enhanced environmental sensing as a trigger of wastewater bulking.</title>
        <authorList>
            <person name="Sekiguchi Y."/>
            <person name="Ohashi A."/>
            <person name="Parks D.H."/>
            <person name="Yamauchi T."/>
            <person name="Tyson G.W."/>
            <person name="Hugenholtz P."/>
        </authorList>
    </citation>
    <scope>NUCLEOTIDE SEQUENCE [LARGE SCALE GENOMIC DNA]</scope>
</reference>
<keyword evidence="2" id="KW-1185">Reference proteome</keyword>
<protein>
    <submittedName>
        <fullName evidence="1">Uncharacterized protein</fullName>
    </submittedName>
</protein>
<dbReference type="Proteomes" id="UP000030661">
    <property type="component" value="Unassembled WGS sequence"/>
</dbReference>
<organism evidence="1 2">
    <name type="scientific">Vecturithrix granuli</name>
    <dbReference type="NCBI Taxonomy" id="1499967"/>
    <lineage>
        <taxon>Bacteria</taxon>
        <taxon>Candidatus Moduliflexota</taxon>
        <taxon>Candidatus Vecturitrichia</taxon>
        <taxon>Candidatus Vecturitrichales</taxon>
        <taxon>Candidatus Vecturitrichaceae</taxon>
        <taxon>Candidatus Vecturithrix</taxon>
    </lineage>
</organism>
<evidence type="ECO:0000313" key="2">
    <source>
        <dbReference type="Proteomes" id="UP000030661"/>
    </source>
</evidence>
<dbReference type="EMBL" id="DF820480">
    <property type="protein sequence ID" value="GAK61513.1"/>
    <property type="molecule type" value="Genomic_DNA"/>
</dbReference>
<proteinExistence type="predicted"/>
<dbReference type="STRING" id="1499967.U27_01414"/>
<sequence length="84" mass="9062">MPGAAGIALCENPNKTLEGIKTSKEYRINFPGGTGENPNKTLEGIKTEEGMSFLSFFVLCENPNKTLEGIKTKVLIIRSMASAL</sequence>